<comment type="caution">
    <text evidence="1">The sequence shown here is derived from an EMBL/GenBank/DDBJ whole genome shotgun (WGS) entry which is preliminary data.</text>
</comment>
<proteinExistence type="predicted"/>
<sequence length="53" mass="5667">MPGLTAEKPNLNNAFLLLVQASGLGYPSEAVMHAGNPSWPLITNHDQRPSTPL</sequence>
<keyword evidence="2" id="KW-1185">Reference proteome</keyword>
<dbReference type="EMBL" id="JAHLJV010000025">
    <property type="protein sequence ID" value="KAK1593496.1"/>
    <property type="molecule type" value="Genomic_DNA"/>
</dbReference>
<gene>
    <name evidence="1" type="ORF">LY79DRAFT_552054</name>
</gene>
<dbReference type="GeneID" id="85441931"/>
<reference evidence="1" key="1">
    <citation type="submission" date="2021-06" db="EMBL/GenBank/DDBJ databases">
        <title>Comparative genomics, transcriptomics and evolutionary studies reveal genomic signatures of adaptation to plant cell wall in hemibiotrophic fungi.</title>
        <authorList>
            <consortium name="DOE Joint Genome Institute"/>
            <person name="Baroncelli R."/>
            <person name="Diaz J.F."/>
            <person name="Benocci T."/>
            <person name="Peng M."/>
            <person name="Battaglia E."/>
            <person name="Haridas S."/>
            <person name="Andreopoulos W."/>
            <person name="Labutti K."/>
            <person name="Pangilinan J."/>
            <person name="Floch G.L."/>
            <person name="Makela M.R."/>
            <person name="Henrissat B."/>
            <person name="Grigoriev I.V."/>
            <person name="Crouch J.A."/>
            <person name="De Vries R.P."/>
            <person name="Sukno S.A."/>
            <person name="Thon M.R."/>
        </authorList>
    </citation>
    <scope>NUCLEOTIDE SEQUENCE</scope>
    <source>
        <strain evidence="1">CBS 125086</strain>
    </source>
</reference>
<name>A0AAD8V6E9_9PEZI</name>
<accession>A0AAD8V6E9</accession>
<organism evidence="1 2">
    <name type="scientific">Colletotrichum navitas</name>
    <dbReference type="NCBI Taxonomy" id="681940"/>
    <lineage>
        <taxon>Eukaryota</taxon>
        <taxon>Fungi</taxon>
        <taxon>Dikarya</taxon>
        <taxon>Ascomycota</taxon>
        <taxon>Pezizomycotina</taxon>
        <taxon>Sordariomycetes</taxon>
        <taxon>Hypocreomycetidae</taxon>
        <taxon>Glomerellales</taxon>
        <taxon>Glomerellaceae</taxon>
        <taxon>Colletotrichum</taxon>
        <taxon>Colletotrichum graminicola species complex</taxon>
    </lineage>
</organism>
<protein>
    <submittedName>
        <fullName evidence="1">Uncharacterized protein</fullName>
    </submittedName>
</protein>
<dbReference type="Proteomes" id="UP001230504">
    <property type="component" value="Unassembled WGS sequence"/>
</dbReference>
<feature type="non-terminal residue" evidence="1">
    <location>
        <position position="1"/>
    </location>
</feature>
<dbReference type="AlphaFoldDB" id="A0AAD8V6E9"/>
<evidence type="ECO:0000313" key="1">
    <source>
        <dbReference type="EMBL" id="KAK1593496.1"/>
    </source>
</evidence>
<evidence type="ECO:0000313" key="2">
    <source>
        <dbReference type="Proteomes" id="UP001230504"/>
    </source>
</evidence>
<dbReference type="RefSeq" id="XP_060414788.1">
    <property type="nucleotide sequence ID" value="XM_060557691.1"/>
</dbReference>